<evidence type="ECO:0000313" key="2">
    <source>
        <dbReference type="Proteomes" id="UP000789570"/>
    </source>
</evidence>
<reference evidence="1" key="1">
    <citation type="submission" date="2021-06" db="EMBL/GenBank/DDBJ databases">
        <authorList>
            <person name="Kallberg Y."/>
            <person name="Tangrot J."/>
            <person name="Rosling A."/>
        </authorList>
    </citation>
    <scope>NUCLEOTIDE SEQUENCE</scope>
    <source>
        <strain evidence="1">UK204</strain>
    </source>
</reference>
<gene>
    <name evidence="1" type="ORF">FCALED_LOCUS14614</name>
</gene>
<keyword evidence="2" id="KW-1185">Reference proteome</keyword>
<sequence length="96" mass="11022">SSIDETCNQYKESMFYQHDDVENISKRGNVKQTLSLKLFKELNSNKLEVGGSLHEKYEDELEKKCSKSIPYGASQRTTKTSLLRDSKMNVVLSKFP</sequence>
<evidence type="ECO:0000313" key="1">
    <source>
        <dbReference type="EMBL" id="CAG8725162.1"/>
    </source>
</evidence>
<organism evidence="1 2">
    <name type="scientific">Funneliformis caledonium</name>
    <dbReference type="NCBI Taxonomy" id="1117310"/>
    <lineage>
        <taxon>Eukaryota</taxon>
        <taxon>Fungi</taxon>
        <taxon>Fungi incertae sedis</taxon>
        <taxon>Mucoromycota</taxon>
        <taxon>Glomeromycotina</taxon>
        <taxon>Glomeromycetes</taxon>
        <taxon>Glomerales</taxon>
        <taxon>Glomeraceae</taxon>
        <taxon>Funneliformis</taxon>
    </lineage>
</organism>
<feature type="non-terminal residue" evidence="1">
    <location>
        <position position="1"/>
    </location>
</feature>
<accession>A0A9N9I9T6</accession>
<dbReference type="EMBL" id="CAJVPQ010011006">
    <property type="protein sequence ID" value="CAG8725162.1"/>
    <property type="molecule type" value="Genomic_DNA"/>
</dbReference>
<protein>
    <submittedName>
        <fullName evidence="1">15010_t:CDS:1</fullName>
    </submittedName>
</protein>
<proteinExistence type="predicted"/>
<dbReference type="Proteomes" id="UP000789570">
    <property type="component" value="Unassembled WGS sequence"/>
</dbReference>
<name>A0A9N9I9T6_9GLOM</name>
<comment type="caution">
    <text evidence="1">The sequence shown here is derived from an EMBL/GenBank/DDBJ whole genome shotgun (WGS) entry which is preliminary data.</text>
</comment>
<dbReference type="AlphaFoldDB" id="A0A9N9I9T6"/>